<proteinExistence type="predicted"/>
<gene>
    <name evidence="2" type="ORF">VKT23_014783</name>
</gene>
<organism evidence="2 3">
    <name type="scientific">Marasmiellus scandens</name>
    <dbReference type="NCBI Taxonomy" id="2682957"/>
    <lineage>
        <taxon>Eukaryota</taxon>
        <taxon>Fungi</taxon>
        <taxon>Dikarya</taxon>
        <taxon>Basidiomycota</taxon>
        <taxon>Agaricomycotina</taxon>
        <taxon>Agaricomycetes</taxon>
        <taxon>Agaricomycetidae</taxon>
        <taxon>Agaricales</taxon>
        <taxon>Marasmiineae</taxon>
        <taxon>Omphalotaceae</taxon>
        <taxon>Marasmiellus</taxon>
    </lineage>
</organism>
<dbReference type="EMBL" id="JBANRG010000046">
    <property type="protein sequence ID" value="KAK7445787.1"/>
    <property type="molecule type" value="Genomic_DNA"/>
</dbReference>
<evidence type="ECO:0000313" key="2">
    <source>
        <dbReference type="EMBL" id="KAK7445787.1"/>
    </source>
</evidence>
<keyword evidence="3" id="KW-1185">Reference proteome</keyword>
<evidence type="ECO:0000256" key="1">
    <source>
        <dbReference type="SAM" id="MobiDB-lite"/>
    </source>
</evidence>
<feature type="region of interest" description="Disordered" evidence="1">
    <location>
        <begin position="1"/>
        <end position="55"/>
    </location>
</feature>
<protein>
    <submittedName>
        <fullName evidence="2">Uncharacterized protein</fullName>
    </submittedName>
</protein>
<evidence type="ECO:0000313" key="3">
    <source>
        <dbReference type="Proteomes" id="UP001498398"/>
    </source>
</evidence>
<reference evidence="2 3" key="1">
    <citation type="submission" date="2024-01" db="EMBL/GenBank/DDBJ databases">
        <title>A draft genome for the cacao thread blight pathogen Marasmiellus scandens.</title>
        <authorList>
            <person name="Baruah I.K."/>
            <person name="Leung J."/>
            <person name="Bukari Y."/>
            <person name="Amoako-Attah I."/>
            <person name="Meinhardt L.W."/>
            <person name="Bailey B.A."/>
            <person name="Cohen S.P."/>
        </authorList>
    </citation>
    <scope>NUCLEOTIDE SEQUENCE [LARGE SCALE GENOMIC DNA]</scope>
    <source>
        <strain evidence="2 3">GH-19</strain>
    </source>
</reference>
<comment type="caution">
    <text evidence="2">The sequence shown here is derived from an EMBL/GenBank/DDBJ whole genome shotgun (WGS) entry which is preliminary data.</text>
</comment>
<sequence>MGKRNKKAKSLLQARKQKASKAPSKKPGHQGYFQALGTERTSGPSFGGVENQIPE</sequence>
<name>A0ABR1J4E2_9AGAR</name>
<feature type="compositionally biased region" description="Basic residues" evidence="1">
    <location>
        <begin position="1"/>
        <end position="28"/>
    </location>
</feature>
<accession>A0ABR1J4E2</accession>
<dbReference type="Proteomes" id="UP001498398">
    <property type="component" value="Unassembled WGS sequence"/>
</dbReference>